<dbReference type="InterPro" id="IPR051013">
    <property type="entry name" value="MBL_superfamily_lactonases"/>
</dbReference>
<dbReference type="EMBL" id="CDMC01000021">
    <property type="protein sequence ID" value="CEL10948.1"/>
    <property type="molecule type" value="Genomic_DNA"/>
</dbReference>
<dbReference type="Proteomes" id="UP000054771">
    <property type="component" value="Unassembled WGS sequence"/>
</dbReference>
<dbReference type="STRING" id="454130.A0A0U5H9U9"/>
<dbReference type="SUPFAM" id="SSF56281">
    <property type="entry name" value="Metallo-hydrolase/oxidoreductase"/>
    <property type="match status" value="1"/>
</dbReference>
<dbReference type="PANTHER" id="PTHR42978:SF5">
    <property type="entry name" value="METALLO-BETA-LACTAMASE DOMAIN-CONTAINING PROTEIN"/>
    <property type="match status" value="1"/>
</dbReference>
<comment type="similarity">
    <text evidence="1">Belongs to the metallo-beta-lactamase superfamily.</text>
</comment>
<keyword evidence="4" id="KW-0862">Zinc</keyword>
<dbReference type="OrthoDB" id="10250730at2759"/>
<keyword evidence="3" id="KW-0378">Hydrolase</keyword>
<protein>
    <recommendedName>
        <fullName evidence="5">Metallo-beta-lactamase domain-containing protein</fullName>
    </recommendedName>
</protein>
<dbReference type="InterPro" id="IPR036866">
    <property type="entry name" value="RibonucZ/Hydroxyglut_hydro"/>
</dbReference>
<dbReference type="Gene3D" id="3.60.15.10">
    <property type="entry name" value="Ribonuclease Z/Hydroxyacylglutathione hydrolase-like"/>
    <property type="match status" value="1"/>
</dbReference>
<evidence type="ECO:0000313" key="6">
    <source>
        <dbReference type="EMBL" id="CEL10948.1"/>
    </source>
</evidence>
<keyword evidence="7" id="KW-1185">Reference proteome</keyword>
<dbReference type="GO" id="GO:0046872">
    <property type="term" value="F:metal ion binding"/>
    <property type="evidence" value="ECO:0007669"/>
    <property type="project" value="UniProtKB-KW"/>
</dbReference>
<evidence type="ECO:0000256" key="4">
    <source>
        <dbReference type="ARBA" id="ARBA00022833"/>
    </source>
</evidence>
<sequence length="389" mass="42679">MMDRLSLPTGSTAVDVGIIDSTARLTIPASHLLSPATDLDGVTLTAPSYSFFIAHPSGRKILFDLGLRKDWWNLTPATNGFLKSAGWKLEVTKNVSDILQENGEALDEVEAVVWSHHHFDHVGDMSAFPETTKIIVGPGFKRHYTPAYPSNKTSTLFESDWESHSLHELSFDESETEPLRQIGPFAAIDYFGDGSFYILDAPGHTFGHVAALARVAADRHDPGKSSFVFMGGDTCHFAGQFRPTVERPLPVGGIAAGEGAEYTSEASQIQPNLQHQAKHQAQAQAQASTAACPGSIMERLLANPTMPLFEMPATNTVDVAEAHASISKMQAFDAAENIWVVIAHDQALLDLVDFYPASVNDWQRKGYAQKTRWRFWNTLARKKSETKLA</sequence>
<evidence type="ECO:0000256" key="3">
    <source>
        <dbReference type="ARBA" id="ARBA00022801"/>
    </source>
</evidence>
<accession>A0A0U5H9U9</accession>
<dbReference type="AlphaFoldDB" id="A0A0U5H9U9"/>
<evidence type="ECO:0000313" key="7">
    <source>
        <dbReference type="Proteomes" id="UP000054771"/>
    </source>
</evidence>
<evidence type="ECO:0000256" key="1">
    <source>
        <dbReference type="ARBA" id="ARBA00007749"/>
    </source>
</evidence>
<dbReference type="OMA" id="FYYVTES"/>
<evidence type="ECO:0000256" key="2">
    <source>
        <dbReference type="ARBA" id="ARBA00022723"/>
    </source>
</evidence>
<feature type="domain" description="Metallo-beta-lactamase" evidence="5">
    <location>
        <begin position="47"/>
        <end position="273"/>
    </location>
</feature>
<keyword evidence="2" id="KW-0479">Metal-binding</keyword>
<dbReference type="SMART" id="SM00849">
    <property type="entry name" value="Lactamase_B"/>
    <property type="match status" value="1"/>
</dbReference>
<dbReference type="Pfam" id="PF00753">
    <property type="entry name" value="Lactamase_B"/>
    <property type="match status" value="1"/>
</dbReference>
<evidence type="ECO:0000259" key="5">
    <source>
        <dbReference type="SMART" id="SM00849"/>
    </source>
</evidence>
<dbReference type="InterPro" id="IPR001279">
    <property type="entry name" value="Metallo-B-lactamas"/>
</dbReference>
<dbReference type="PANTHER" id="PTHR42978">
    <property type="entry name" value="QUORUM-QUENCHING LACTONASE YTNP-RELATED-RELATED"/>
    <property type="match status" value="1"/>
</dbReference>
<reference evidence="7" key="1">
    <citation type="journal article" date="2016" name="Genome Announc.">
        <title>Draft genome sequences of fungus Aspergillus calidoustus.</title>
        <authorList>
            <person name="Horn F."/>
            <person name="Linde J."/>
            <person name="Mattern D.J."/>
            <person name="Walther G."/>
            <person name="Guthke R."/>
            <person name="Scherlach K."/>
            <person name="Martin K."/>
            <person name="Brakhage A.A."/>
            <person name="Petzke L."/>
            <person name="Valiante V."/>
        </authorList>
    </citation>
    <scope>NUCLEOTIDE SEQUENCE [LARGE SCALE GENOMIC DNA]</scope>
    <source>
        <strain evidence="7">SF006504</strain>
    </source>
</reference>
<gene>
    <name evidence="6" type="ORF">ASPCAL14055</name>
</gene>
<dbReference type="GO" id="GO:0016787">
    <property type="term" value="F:hydrolase activity"/>
    <property type="evidence" value="ECO:0007669"/>
    <property type="project" value="UniProtKB-KW"/>
</dbReference>
<organism evidence="6 7">
    <name type="scientific">Aspergillus calidoustus</name>
    <dbReference type="NCBI Taxonomy" id="454130"/>
    <lineage>
        <taxon>Eukaryota</taxon>
        <taxon>Fungi</taxon>
        <taxon>Dikarya</taxon>
        <taxon>Ascomycota</taxon>
        <taxon>Pezizomycotina</taxon>
        <taxon>Eurotiomycetes</taxon>
        <taxon>Eurotiomycetidae</taxon>
        <taxon>Eurotiales</taxon>
        <taxon>Aspergillaceae</taxon>
        <taxon>Aspergillus</taxon>
        <taxon>Aspergillus subgen. Nidulantes</taxon>
    </lineage>
</organism>
<dbReference type="CDD" id="cd07730">
    <property type="entry name" value="metallo-hydrolase-like_MBL-fold"/>
    <property type="match status" value="1"/>
</dbReference>
<name>A0A0U5H9U9_ASPCI</name>
<proteinExistence type="inferred from homology"/>